<keyword evidence="3" id="KW-1185">Reference proteome</keyword>
<dbReference type="Pfam" id="PF13780">
    <property type="entry name" value="DUF4176"/>
    <property type="match status" value="1"/>
</dbReference>
<organism evidence="2 3">
    <name type="scientific">Weissella oryzae (strain DSM 25784 / JCM 18191 / LMG 30913 / SG25)</name>
    <dbReference type="NCBI Taxonomy" id="1329250"/>
    <lineage>
        <taxon>Bacteria</taxon>
        <taxon>Bacillati</taxon>
        <taxon>Bacillota</taxon>
        <taxon>Bacilli</taxon>
        <taxon>Lactobacillales</taxon>
        <taxon>Lactobacillaceae</taxon>
        <taxon>Weissella</taxon>
    </lineage>
</organism>
<evidence type="ECO:0008006" key="4">
    <source>
        <dbReference type="Google" id="ProtNLM"/>
    </source>
</evidence>
<protein>
    <recommendedName>
        <fullName evidence="4">DUF4176 domain-containing protein</fullName>
    </recommendedName>
</protein>
<name>A0A069CQY2_WEIOS</name>
<dbReference type="STRING" id="1329250.WOSG25_012220"/>
<accession>A0A069CQY2</accession>
<dbReference type="EMBL" id="DF820484">
    <property type="protein sequence ID" value="GAK30125.1"/>
    <property type="molecule type" value="Genomic_DNA"/>
</dbReference>
<dbReference type="InterPro" id="IPR025233">
    <property type="entry name" value="DUF4176"/>
</dbReference>
<evidence type="ECO:0000313" key="2">
    <source>
        <dbReference type="EMBL" id="GAK30125.1"/>
    </source>
</evidence>
<dbReference type="RefSeq" id="WP_045476295.1">
    <property type="nucleotide sequence ID" value="NZ_DF820484.1"/>
</dbReference>
<evidence type="ECO:0000256" key="1">
    <source>
        <dbReference type="SAM" id="MobiDB-lite"/>
    </source>
</evidence>
<dbReference type="AlphaFoldDB" id="A0A069CQY2"/>
<feature type="region of interest" description="Disordered" evidence="1">
    <location>
        <begin position="101"/>
        <end position="123"/>
    </location>
</feature>
<evidence type="ECO:0000313" key="3">
    <source>
        <dbReference type="Proteomes" id="UP000030643"/>
    </source>
</evidence>
<reference evidence="3" key="1">
    <citation type="journal article" date="2014" name="Genome Announc.">
        <title>Draft genome sequence of Weissella oryzae SG25T, isolated from fermented rice grains.</title>
        <authorList>
            <person name="Tanizawa Y."/>
            <person name="Fujisawa T."/>
            <person name="Mochizuki T."/>
            <person name="Kaminuma E."/>
            <person name="Suzuki Y."/>
            <person name="Nakamura Y."/>
            <person name="Tohno M."/>
        </authorList>
    </citation>
    <scope>NUCLEOTIDE SEQUENCE [LARGE SCALE GENOMIC DNA]</scope>
    <source>
        <strain evidence="3">DSM 25784 / JCM 18191 / LMG 30913 / SG25</strain>
    </source>
</reference>
<proteinExistence type="predicted"/>
<dbReference type="OrthoDB" id="5124454at2"/>
<dbReference type="eggNOG" id="COG4495">
    <property type="taxonomic scope" value="Bacteria"/>
</dbReference>
<feature type="compositionally biased region" description="Polar residues" evidence="1">
    <location>
        <begin position="114"/>
        <end position="123"/>
    </location>
</feature>
<sequence>MENEELEMLLPLGSVVTVKDGDGSLLMIVSRAAISEVEGVTGYFDYAAVNYPNGVTDINEFMFFNRENVESVQYFGFINADEQIFADNYDDLMANQELPKLSVESPNEADNKNIKPNNNPYGF</sequence>
<gene>
    <name evidence="2" type="ORF">WOSG25_012220</name>
</gene>
<dbReference type="Proteomes" id="UP000030643">
    <property type="component" value="Unassembled WGS sequence"/>
</dbReference>